<dbReference type="GO" id="GO:0005884">
    <property type="term" value="C:actin filament"/>
    <property type="evidence" value="ECO:0007669"/>
    <property type="project" value="TreeGrafter"/>
</dbReference>
<comment type="similarity">
    <text evidence="6">Belongs to the TRAFAC class myosin-kinesin ATPase superfamily. Myosin family.</text>
</comment>
<dbReference type="PANTHER" id="PTHR46184">
    <property type="entry name" value="UNCONVENTIONAL MYOSIN-IXB-LIKE PROTEIN"/>
    <property type="match status" value="1"/>
</dbReference>
<keyword evidence="6" id="KW-0009">Actin-binding</keyword>
<dbReference type="InterPro" id="IPR027417">
    <property type="entry name" value="P-loop_NTPase"/>
</dbReference>
<evidence type="ECO:0000256" key="2">
    <source>
        <dbReference type="ARBA" id="ARBA00022490"/>
    </source>
</evidence>
<keyword evidence="5" id="KW-0175">Coiled coil</keyword>
<dbReference type="InterPro" id="IPR000048">
    <property type="entry name" value="IQ_motif_EF-hand-BS"/>
</dbReference>
<evidence type="ECO:0000313" key="9">
    <source>
        <dbReference type="EMBL" id="KAI7740644.1"/>
    </source>
</evidence>
<dbReference type="Proteomes" id="UP001206925">
    <property type="component" value="Unassembled WGS sequence"/>
</dbReference>
<dbReference type="GO" id="GO:0016459">
    <property type="term" value="C:myosin complex"/>
    <property type="evidence" value="ECO:0007669"/>
    <property type="project" value="UniProtKB-KW"/>
</dbReference>
<keyword evidence="3" id="KW-0677">Repeat</keyword>
<proteinExistence type="inferred from homology"/>
<dbReference type="SMART" id="SM00015">
    <property type="entry name" value="IQ"/>
    <property type="match status" value="4"/>
</dbReference>
<evidence type="ECO:0000256" key="5">
    <source>
        <dbReference type="ARBA" id="ARBA00023054"/>
    </source>
</evidence>
<protein>
    <recommendedName>
        <fullName evidence="8">Myosin motor domain-containing protein</fullName>
    </recommendedName>
</protein>
<dbReference type="Gene3D" id="1.20.5.190">
    <property type="match status" value="2"/>
</dbReference>
<evidence type="ECO:0000313" key="10">
    <source>
        <dbReference type="Proteomes" id="UP001206925"/>
    </source>
</evidence>
<dbReference type="InterPro" id="IPR001609">
    <property type="entry name" value="Myosin_head_motor_dom-like"/>
</dbReference>
<evidence type="ECO:0000256" key="4">
    <source>
        <dbReference type="ARBA" id="ARBA00022860"/>
    </source>
</evidence>
<dbReference type="FunFam" id="1.20.5.190:FF:000001">
    <property type="entry name" value="unconventional myosin-Va"/>
    <property type="match status" value="2"/>
</dbReference>
<dbReference type="GO" id="GO:0000146">
    <property type="term" value="F:microfilament motor activity"/>
    <property type="evidence" value="ECO:0007669"/>
    <property type="project" value="InterPro"/>
</dbReference>
<evidence type="ECO:0000256" key="1">
    <source>
        <dbReference type="ARBA" id="ARBA00004496"/>
    </source>
</evidence>
<gene>
    <name evidence="9" type="ORF">M8C21_013892</name>
</gene>
<dbReference type="PANTHER" id="PTHR46184:SF5">
    <property type="entry name" value="UNCONVENTIONAL MYOSIN-IXA-LIKE"/>
    <property type="match status" value="1"/>
</dbReference>
<keyword evidence="6" id="KW-0505">Motor protein</keyword>
<organism evidence="9 10">
    <name type="scientific">Ambrosia artemisiifolia</name>
    <name type="common">Common ragweed</name>
    <dbReference type="NCBI Taxonomy" id="4212"/>
    <lineage>
        <taxon>Eukaryota</taxon>
        <taxon>Viridiplantae</taxon>
        <taxon>Streptophyta</taxon>
        <taxon>Embryophyta</taxon>
        <taxon>Tracheophyta</taxon>
        <taxon>Spermatophyta</taxon>
        <taxon>Magnoliopsida</taxon>
        <taxon>eudicotyledons</taxon>
        <taxon>Gunneridae</taxon>
        <taxon>Pentapetalae</taxon>
        <taxon>asterids</taxon>
        <taxon>campanulids</taxon>
        <taxon>Asterales</taxon>
        <taxon>Asteraceae</taxon>
        <taxon>Asteroideae</taxon>
        <taxon>Heliantheae alliance</taxon>
        <taxon>Heliantheae</taxon>
        <taxon>Ambrosia</taxon>
    </lineage>
</organism>
<evidence type="ECO:0000259" key="8">
    <source>
        <dbReference type="PROSITE" id="PS51456"/>
    </source>
</evidence>
<dbReference type="GO" id="GO:0051015">
    <property type="term" value="F:actin filament binding"/>
    <property type="evidence" value="ECO:0007669"/>
    <property type="project" value="TreeGrafter"/>
</dbReference>
<dbReference type="GO" id="GO:0005737">
    <property type="term" value="C:cytoplasm"/>
    <property type="evidence" value="ECO:0007669"/>
    <property type="project" value="UniProtKB-SubCell"/>
</dbReference>
<dbReference type="AlphaFoldDB" id="A0AAD5CHI4"/>
<comment type="subcellular location">
    <subcellularLocation>
        <location evidence="1">Cytoplasm</location>
    </subcellularLocation>
</comment>
<keyword evidence="6" id="KW-0518">Myosin</keyword>
<dbReference type="Pfam" id="PF00063">
    <property type="entry name" value="Myosin_head"/>
    <property type="match status" value="1"/>
</dbReference>
<evidence type="ECO:0000256" key="7">
    <source>
        <dbReference type="SAM" id="MobiDB-lite"/>
    </source>
</evidence>
<feature type="non-terminal residue" evidence="9">
    <location>
        <position position="1"/>
    </location>
</feature>
<dbReference type="GO" id="GO:0005524">
    <property type="term" value="F:ATP binding"/>
    <property type="evidence" value="ECO:0007669"/>
    <property type="project" value="InterPro"/>
</dbReference>
<sequence>MEAIRISMAGFPTRKPFKEFINRFKIFAPDEVTKSNDDIKTSKMLLEKANLKGYQIGKTKVFLRAGQIGRCRYESRKREVATLRIQKDGRMFVKRKAFKNLAFSAIKIQNGMRGMAARNEYRYKRRETTAVILQTQCRQYLAQHRYRTLKKATITTQSFWRARLARKELKHLRLKAKDTDTLQAAKSKLEKEVEELTWRLQVEKRIRAGLEETKNQENAKWQSVFKEMQEQSEQTKELLHKEVEAAKKELEEARADKEASSKEIVDKLTTENENLK</sequence>
<dbReference type="PROSITE" id="PS50096">
    <property type="entry name" value="IQ"/>
    <property type="match status" value="3"/>
</dbReference>
<dbReference type="InterPro" id="IPR046987">
    <property type="entry name" value="Myo9"/>
</dbReference>
<dbReference type="GO" id="GO:0005096">
    <property type="term" value="F:GTPase activator activity"/>
    <property type="evidence" value="ECO:0007669"/>
    <property type="project" value="InterPro"/>
</dbReference>
<dbReference type="EMBL" id="JAMZMK010008385">
    <property type="protein sequence ID" value="KAI7740644.1"/>
    <property type="molecule type" value="Genomic_DNA"/>
</dbReference>
<evidence type="ECO:0000256" key="6">
    <source>
        <dbReference type="PROSITE-ProRule" id="PRU00782"/>
    </source>
</evidence>
<dbReference type="Pfam" id="PF00612">
    <property type="entry name" value="IQ"/>
    <property type="match status" value="3"/>
</dbReference>
<keyword evidence="2" id="KW-0963">Cytoplasm</keyword>
<name>A0AAD5CHI4_AMBAR</name>
<dbReference type="GO" id="GO:0035556">
    <property type="term" value="P:intracellular signal transduction"/>
    <property type="evidence" value="ECO:0007669"/>
    <property type="project" value="InterPro"/>
</dbReference>
<reference evidence="9" key="1">
    <citation type="submission" date="2022-06" db="EMBL/GenBank/DDBJ databases">
        <title>Uncovering the hologenomic basis of an extraordinary plant invasion.</title>
        <authorList>
            <person name="Bieker V.C."/>
            <person name="Martin M.D."/>
            <person name="Gilbert T."/>
            <person name="Hodgins K."/>
            <person name="Battlay P."/>
            <person name="Petersen B."/>
            <person name="Wilson J."/>
        </authorList>
    </citation>
    <scope>NUCLEOTIDE SEQUENCE</scope>
    <source>
        <strain evidence="9">AA19_3_7</strain>
        <tissue evidence="9">Leaf</tissue>
    </source>
</reference>
<keyword evidence="10" id="KW-1185">Reference proteome</keyword>
<comment type="caution">
    <text evidence="6">Lacks conserved residue(s) required for the propagation of feature annotation.</text>
</comment>
<comment type="caution">
    <text evidence="9">The sequence shown here is derived from an EMBL/GenBank/DDBJ whole genome shotgun (WGS) entry which is preliminary data.</text>
</comment>
<dbReference type="PROSITE" id="PS51456">
    <property type="entry name" value="MYOSIN_MOTOR"/>
    <property type="match status" value="1"/>
</dbReference>
<dbReference type="Gene3D" id="3.30.70.1590">
    <property type="match status" value="1"/>
</dbReference>
<keyword evidence="4" id="KW-0112">Calmodulin-binding</keyword>
<dbReference type="GO" id="GO:0005516">
    <property type="term" value="F:calmodulin binding"/>
    <property type="evidence" value="ECO:0007669"/>
    <property type="project" value="UniProtKB-KW"/>
</dbReference>
<dbReference type="GO" id="GO:0030048">
    <property type="term" value="P:actin filament-based movement"/>
    <property type="evidence" value="ECO:0007669"/>
    <property type="project" value="UniProtKB-ARBA"/>
</dbReference>
<feature type="region of interest" description="Disordered" evidence="7">
    <location>
        <begin position="249"/>
        <end position="276"/>
    </location>
</feature>
<feature type="domain" description="Myosin motor" evidence="8">
    <location>
        <begin position="1"/>
        <end position="78"/>
    </location>
</feature>
<dbReference type="SUPFAM" id="SSF52540">
    <property type="entry name" value="P-loop containing nucleoside triphosphate hydrolases"/>
    <property type="match status" value="2"/>
</dbReference>
<evidence type="ECO:0000256" key="3">
    <source>
        <dbReference type="ARBA" id="ARBA00022737"/>
    </source>
</evidence>
<accession>A0AAD5CHI4</accession>